<protein>
    <submittedName>
        <fullName evidence="1">Uncharacterized protein</fullName>
    </submittedName>
</protein>
<reference evidence="1" key="1">
    <citation type="submission" date="2022-04" db="EMBL/GenBank/DDBJ databases">
        <title>Genome of the entomopathogenic fungus Entomophthora muscae.</title>
        <authorList>
            <person name="Elya C."/>
            <person name="Lovett B.R."/>
            <person name="Lee E."/>
            <person name="Macias A.M."/>
            <person name="Hajek A.E."/>
            <person name="De Bivort B.L."/>
            <person name="Kasson M.T."/>
            <person name="De Fine Licht H.H."/>
            <person name="Stajich J.E."/>
        </authorList>
    </citation>
    <scope>NUCLEOTIDE SEQUENCE</scope>
    <source>
        <strain evidence="1">Berkeley</strain>
    </source>
</reference>
<proteinExistence type="predicted"/>
<dbReference type="EMBL" id="QTSX02003625">
    <property type="protein sequence ID" value="KAJ9069531.1"/>
    <property type="molecule type" value="Genomic_DNA"/>
</dbReference>
<keyword evidence="2" id="KW-1185">Reference proteome</keyword>
<organism evidence="1 2">
    <name type="scientific">Entomophthora muscae</name>
    <dbReference type="NCBI Taxonomy" id="34485"/>
    <lineage>
        <taxon>Eukaryota</taxon>
        <taxon>Fungi</taxon>
        <taxon>Fungi incertae sedis</taxon>
        <taxon>Zoopagomycota</taxon>
        <taxon>Entomophthoromycotina</taxon>
        <taxon>Entomophthoromycetes</taxon>
        <taxon>Entomophthorales</taxon>
        <taxon>Entomophthoraceae</taxon>
        <taxon>Entomophthora</taxon>
    </lineage>
</organism>
<accession>A0ACC2T4Y6</accession>
<name>A0ACC2T4Y6_9FUNG</name>
<gene>
    <name evidence="1" type="ORF">DSO57_1017690</name>
</gene>
<dbReference type="Proteomes" id="UP001165960">
    <property type="component" value="Unassembled WGS sequence"/>
</dbReference>
<evidence type="ECO:0000313" key="2">
    <source>
        <dbReference type="Proteomes" id="UP001165960"/>
    </source>
</evidence>
<comment type="caution">
    <text evidence="1">The sequence shown here is derived from an EMBL/GenBank/DDBJ whole genome shotgun (WGS) entry which is preliminary data.</text>
</comment>
<sequence>MLNNFRSYRMLFDAGLCLYKVFPRLRSISFSINILDATQCRLLVQDCLRLKNLKHMSILVNNDNLPFFFPLFDILSSLHIESFDFHIDVHLYTGPKKLLLRRPPYDSTRYYWHRWGIEGSWDFELIPLGDDLARRTSTIDHLWESFSQEGCDFYLRMPLSPAFLKHIASVGITHHKGYLVFNTQDVYEESELKKLAKIPGFVDHLFLTGSDQVPDDCFEEYALNIPSLHFYYVCDFLENESWIFHATKVAFEGRMDFYPISFFKHASAKLPNLQNLYISTTISLETIPLLHGSLPQLIHFFSKVPQHAYFWPKLMDAAPKLRHIHTNHIPHSVLEIENRRPCLQFMPYQDIYGNSSKILDQTGFKKYLFK</sequence>
<evidence type="ECO:0000313" key="1">
    <source>
        <dbReference type="EMBL" id="KAJ9069531.1"/>
    </source>
</evidence>